<evidence type="ECO:0000256" key="2">
    <source>
        <dbReference type="ARBA" id="ARBA00009773"/>
    </source>
</evidence>
<dbReference type="PANTHER" id="PTHR21716:SF53">
    <property type="entry name" value="PERMEASE PERM-RELATED"/>
    <property type="match status" value="1"/>
</dbReference>
<dbReference type="EMBL" id="JBHUFU010000024">
    <property type="protein sequence ID" value="MFD1833075.1"/>
    <property type="molecule type" value="Genomic_DNA"/>
</dbReference>
<dbReference type="PANTHER" id="PTHR21716">
    <property type="entry name" value="TRANSMEMBRANE PROTEIN"/>
    <property type="match status" value="1"/>
</dbReference>
<keyword evidence="3" id="KW-0813">Transport</keyword>
<comment type="similarity">
    <text evidence="2">Belongs to the autoinducer-2 exporter (AI-2E) (TC 2.A.86) family.</text>
</comment>
<accession>A0ABW4PSI4</accession>
<evidence type="ECO:0000313" key="11">
    <source>
        <dbReference type="Proteomes" id="UP001597365"/>
    </source>
</evidence>
<keyword evidence="4" id="KW-1003">Cell membrane</keyword>
<gene>
    <name evidence="10" type="ORF">ACFSJS_26005</name>
</gene>
<dbReference type="Pfam" id="PF01594">
    <property type="entry name" value="AI-2E_transport"/>
    <property type="match status" value="1"/>
</dbReference>
<dbReference type="RefSeq" id="WP_380904595.1">
    <property type="nucleotide sequence ID" value="NZ_JBHUFU010000024.1"/>
</dbReference>
<feature type="compositionally biased region" description="Pro residues" evidence="8">
    <location>
        <begin position="35"/>
        <end position="52"/>
    </location>
</feature>
<feature type="compositionally biased region" description="Gly residues" evidence="8">
    <location>
        <begin position="442"/>
        <end position="455"/>
    </location>
</feature>
<sequence length="463" mass="48036">MSRLRDLKDSVSRATARLTERRARAAEDTTDGLGPPLPPPPPPAPLAGSPGPPPPAAVVPWGVRVAAEVGWRLLVLAGVIYVLIEVISAVSLLVLAFTVGLLLTALLQPTVARLRRLGIARGPATTITFVAGVAMLGLVGWFVVWQVMENLDDLTKQVQDGIEELKTWLLNSPFHVTEEQINNIADSLNDWLGSNSQEITSAGLQGVTVVMEFLSGAVLALFVTIFLLYDGRRVWNWSLNFVPAAARDAIAGAGPRAWTTLTGYVRGTVIVAFIDAFFIGIGIYFLDVPMAVPLAVFIFLFSFIPIVGAFASGTLAVIVAFVANGVVSALLVLAVVLAVQQLEGHVLQPFILGRLVQVHPLGVVLAVTGGSLLAGIPGAVTAVPVVAVLNTVVCYLKAYARERALHGGGGPHGATGAAPAPSGQVTAGQAAAGAERPAPGNGKQGNGKSGNGVSGDGPEAPDR</sequence>
<reference evidence="11" key="1">
    <citation type="journal article" date="2019" name="Int. J. Syst. Evol. Microbiol.">
        <title>The Global Catalogue of Microorganisms (GCM) 10K type strain sequencing project: providing services to taxonomists for standard genome sequencing and annotation.</title>
        <authorList>
            <consortium name="The Broad Institute Genomics Platform"/>
            <consortium name="The Broad Institute Genome Sequencing Center for Infectious Disease"/>
            <person name="Wu L."/>
            <person name="Ma J."/>
        </authorList>
    </citation>
    <scope>NUCLEOTIDE SEQUENCE [LARGE SCALE GENOMIC DNA]</scope>
    <source>
        <strain evidence="11">CGMCC 4.7455</strain>
    </source>
</reference>
<feature type="transmembrane region" description="Helical" evidence="9">
    <location>
        <begin position="127"/>
        <end position="147"/>
    </location>
</feature>
<feature type="compositionally biased region" description="Basic and acidic residues" evidence="8">
    <location>
        <begin position="1"/>
        <end position="11"/>
    </location>
</feature>
<feature type="transmembrane region" description="Helical" evidence="9">
    <location>
        <begin position="317"/>
        <end position="339"/>
    </location>
</feature>
<evidence type="ECO:0000256" key="8">
    <source>
        <dbReference type="SAM" id="MobiDB-lite"/>
    </source>
</evidence>
<keyword evidence="6 9" id="KW-1133">Transmembrane helix</keyword>
<evidence type="ECO:0000256" key="1">
    <source>
        <dbReference type="ARBA" id="ARBA00004651"/>
    </source>
</evidence>
<comment type="subcellular location">
    <subcellularLocation>
        <location evidence="1">Cell membrane</location>
        <topology evidence="1">Multi-pass membrane protein</topology>
    </subcellularLocation>
</comment>
<evidence type="ECO:0000256" key="4">
    <source>
        <dbReference type="ARBA" id="ARBA00022475"/>
    </source>
</evidence>
<feature type="transmembrane region" description="Helical" evidence="9">
    <location>
        <begin position="292"/>
        <end position="311"/>
    </location>
</feature>
<name>A0ABW4PSI4_9ACTN</name>
<feature type="transmembrane region" description="Helical" evidence="9">
    <location>
        <begin position="209"/>
        <end position="229"/>
    </location>
</feature>
<evidence type="ECO:0000256" key="5">
    <source>
        <dbReference type="ARBA" id="ARBA00022692"/>
    </source>
</evidence>
<feature type="transmembrane region" description="Helical" evidence="9">
    <location>
        <begin position="74"/>
        <end position="107"/>
    </location>
</feature>
<evidence type="ECO:0000256" key="7">
    <source>
        <dbReference type="ARBA" id="ARBA00023136"/>
    </source>
</evidence>
<evidence type="ECO:0000256" key="6">
    <source>
        <dbReference type="ARBA" id="ARBA00022989"/>
    </source>
</evidence>
<keyword evidence="7 9" id="KW-0472">Membrane</keyword>
<feature type="transmembrane region" description="Helical" evidence="9">
    <location>
        <begin position="264"/>
        <end position="285"/>
    </location>
</feature>
<evidence type="ECO:0000313" key="10">
    <source>
        <dbReference type="EMBL" id="MFD1833075.1"/>
    </source>
</evidence>
<organism evidence="10 11">
    <name type="scientific">Streptomyces desertarenae</name>
    <dbReference type="NCBI Taxonomy" id="2666184"/>
    <lineage>
        <taxon>Bacteria</taxon>
        <taxon>Bacillati</taxon>
        <taxon>Actinomycetota</taxon>
        <taxon>Actinomycetes</taxon>
        <taxon>Kitasatosporales</taxon>
        <taxon>Streptomycetaceae</taxon>
        <taxon>Streptomyces</taxon>
    </lineage>
</organism>
<keyword evidence="11" id="KW-1185">Reference proteome</keyword>
<evidence type="ECO:0000256" key="9">
    <source>
        <dbReference type="SAM" id="Phobius"/>
    </source>
</evidence>
<evidence type="ECO:0000256" key="3">
    <source>
        <dbReference type="ARBA" id="ARBA00022448"/>
    </source>
</evidence>
<feature type="region of interest" description="Disordered" evidence="8">
    <location>
        <begin position="409"/>
        <end position="463"/>
    </location>
</feature>
<comment type="caution">
    <text evidence="10">The sequence shown here is derived from an EMBL/GenBank/DDBJ whole genome shotgun (WGS) entry which is preliminary data.</text>
</comment>
<feature type="transmembrane region" description="Helical" evidence="9">
    <location>
        <begin position="376"/>
        <end position="396"/>
    </location>
</feature>
<dbReference type="Proteomes" id="UP001597365">
    <property type="component" value="Unassembled WGS sequence"/>
</dbReference>
<dbReference type="InterPro" id="IPR002549">
    <property type="entry name" value="AI-2E-like"/>
</dbReference>
<protein>
    <submittedName>
        <fullName evidence="10">AI-2E family transporter</fullName>
    </submittedName>
</protein>
<feature type="compositionally biased region" description="Basic and acidic residues" evidence="8">
    <location>
        <begin position="18"/>
        <end position="27"/>
    </location>
</feature>
<feature type="region of interest" description="Disordered" evidence="8">
    <location>
        <begin position="1"/>
        <end position="52"/>
    </location>
</feature>
<feature type="compositionally biased region" description="Low complexity" evidence="8">
    <location>
        <begin position="414"/>
        <end position="441"/>
    </location>
</feature>
<keyword evidence="5 9" id="KW-0812">Transmembrane</keyword>
<proteinExistence type="inferred from homology"/>